<dbReference type="GO" id="GO:0016887">
    <property type="term" value="F:ATP hydrolysis activity"/>
    <property type="evidence" value="ECO:0007669"/>
    <property type="project" value="InterPro"/>
</dbReference>
<sequence length="396" mass="43541">MTESLRVTVEEIRLQRFRAFENARLVLSDLTFLVGRNGAGKSSLLDAVDLLRESVSDSLENALDRRGGLQKVQRAKPGRGKKTPMGIAVVFRIVFPGDRQARVVYGFEVQDKKTGGSSHIRECFMYSKGTSFERKDQTFDSERKPDVSPPAGNLVLPLVARSDSLWESVLNTIRNMRAYELSPGHMASATEIGERSTLTRDGANAGDVLKAIEGTAAHRWMVERLGIITDGINDVRAEALMGRRVVRFFQKSETVELNFDASQVSQGTLRSLGVLLALKQSPLPSVVLVDEIENSVHPSALAVLLDAALASSDDTRVVLTSHSPEVLSHPAVTGERVRVVEWRNGNSRIFSLSPETQASVNDIDTVGWMLRSNALWTGPNPETFAGDIFALDNEKR</sequence>
<dbReference type="InterPro" id="IPR027417">
    <property type="entry name" value="P-loop_NTPase"/>
</dbReference>
<dbReference type="InterPro" id="IPR003959">
    <property type="entry name" value="ATPase_AAA_core"/>
</dbReference>
<dbReference type="GO" id="GO:0000731">
    <property type="term" value="P:DNA synthesis involved in DNA repair"/>
    <property type="evidence" value="ECO:0007669"/>
    <property type="project" value="TreeGrafter"/>
</dbReference>
<dbReference type="Gene3D" id="3.40.50.300">
    <property type="entry name" value="P-loop containing nucleotide triphosphate hydrolases"/>
    <property type="match status" value="2"/>
</dbReference>
<dbReference type="GO" id="GO:0005524">
    <property type="term" value="F:ATP binding"/>
    <property type="evidence" value="ECO:0007669"/>
    <property type="project" value="InterPro"/>
</dbReference>
<proteinExistence type="predicted"/>
<dbReference type="Proteomes" id="UP000605201">
    <property type="component" value="Unassembled WGS sequence"/>
</dbReference>
<gene>
    <name evidence="2" type="ORF">H8D96_12280</name>
</gene>
<organism evidence="2 3">
    <name type="scientific">Candidatus Desulfatibia vada</name>
    <dbReference type="NCBI Taxonomy" id="2841696"/>
    <lineage>
        <taxon>Bacteria</taxon>
        <taxon>Pseudomonadati</taxon>
        <taxon>Thermodesulfobacteriota</taxon>
        <taxon>Desulfobacteria</taxon>
        <taxon>Desulfobacterales</taxon>
        <taxon>Desulfobacterales incertae sedis</taxon>
        <taxon>Candidatus Desulfatibia</taxon>
    </lineage>
</organism>
<dbReference type="SUPFAM" id="SSF52540">
    <property type="entry name" value="P-loop containing nucleoside triphosphate hydrolases"/>
    <property type="match status" value="1"/>
</dbReference>
<dbReference type="GO" id="GO:0006302">
    <property type="term" value="P:double-strand break repair"/>
    <property type="evidence" value="ECO:0007669"/>
    <property type="project" value="TreeGrafter"/>
</dbReference>
<dbReference type="PIRSF" id="PIRSF029347">
    <property type="entry name" value="RecF"/>
    <property type="match status" value="1"/>
</dbReference>
<dbReference type="EMBL" id="JACNIG010000243">
    <property type="protein sequence ID" value="MBC8432680.1"/>
    <property type="molecule type" value="Genomic_DNA"/>
</dbReference>
<dbReference type="PANTHER" id="PTHR32182:SF25">
    <property type="entry name" value="SLR1056 PROTEIN"/>
    <property type="match status" value="1"/>
</dbReference>
<dbReference type="AlphaFoldDB" id="A0A8J6TSY2"/>
<dbReference type="Pfam" id="PF13304">
    <property type="entry name" value="AAA_21"/>
    <property type="match status" value="1"/>
</dbReference>
<reference evidence="2 3" key="1">
    <citation type="submission" date="2020-08" db="EMBL/GenBank/DDBJ databases">
        <title>Bridging the membrane lipid divide: bacteria of the FCB group superphylum have the potential to synthesize archaeal ether lipids.</title>
        <authorList>
            <person name="Villanueva L."/>
            <person name="Von Meijenfeldt F.A.B."/>
            <person name="Westbye A.B."/>
            <person name="Yadav S."/>
            <person name="Hopmans E.C."/>
            <person name="Dutilh B.E."/>
            <person name="Sinninghe Damste J.S."/>
        </authorList>
    </citation>
    <scope>NUCLEOTIDE SEQUENCE [LARGE SCALE GENOMIC DNA]</scope>
    <source>
        <strain evidence="2">NIOZ-UU17</strain>
    </source>
</reference>
<evidence type="ECO:0000259" key="1">
    <source>
        <dbReference type="Pfam" id="PF13304"/>
    </source>
</evidence>
<name>A0A8J6TSY2_9BACT</name>
<evidence type="ECO:0000313" key="3">
    <source>
        <dbReference type="Proteomes" id="UP000605201"/>
    </source>
</evidence>
<dbReference type="InterPro" id="IPR014555">
    <property type="entry name" value="RecF-like"/>
</dbReference>
<accession>A0A8J6TSY2</accession>
<evidence type="ECO:0000313" key="2">
    <source>
        <dbReference type="EMBL" id="MBC8432680.1"/>
    </source>
</evidence>
<comment type="caution">
    <text evidence="2">The sequence shown here is derived from an EMBL/GenBank/DDBJ whole genome shotgun (WGS) entry which is preliminary data.</text>
</comment>
<protein>
    <submittedName>
        <fullName evidence="2">AAA family ATPase</fullName>
    </submittedName>
</protein>
<dbReference type="PANTHER" id="PTHR32182">
    <property type="entry name" value="DNA REPLICATION AND REPAIR PROTEIN RECF"/>
    <property type="match status" value="1"/>
</dbReference>
<feature type="domain" description="ATPase AAA-type core" evidence="1">
    <location>
        <begin position="30"/>
        <end position="328"/>
    </location>
</feature>